<gene>
    <name evidence="1" type="ORF">GCM10009115_09090</name>
</gene>
<dbReference type="EMBL" id="BAAAFE010000003">
    <property type="protein sequence ID" value="GAA0862437.1"/>
    <property type="molecule type" value="Genomic_DNA"/>
</dbReference>
<reference evidence="1 2" key="1">
    <citation type="journal article" date="2019" name="Int. J. Syst. Evol. Microbiol.">
        <title>The Global Catalogue of Microorganisms (GCM) 10K type strain sequencing project: providing services to taxonomists for standard genome sequencing and annotation.</title>
        <authorList>
            <consortium name="The Broad Institute Genomics Platform"/>
            <consortium name="The Broad Institute Genome Sequencing Center for Infectious Disease"/>
            <person name="Wu L."/>
            <person name="Ma J."/>
        </authorList>
    </citation>
    <scope>NUCLEOTIDE SEQUENCE [LARGE SCALE GENOMIC DNA]</scope>
    <source>
        <strain evidence="1 2">JCM 15910</strain>
    </source>
</reference>
<comment type="caution">
    <text evidence="1">The sequence shown here is derived from an EMBL/GenBank/DDBJ whole genome shotgun (WGS) entry which is preliminary data.</text>
</comment>
<dbReference type="RefSeq" id="WP_215351145.1">
    <property type="nucleotide sequence ID" value="NZ_BAAAFE010000003.1"/>
</dbReference>
<evidence type="ECO:0000313" key="2">
    <source>
        <dbReference type="Proteomes" id="UP001500738"/>
    </source>
</evidence>
<proteinExistence type="predicted"/>
<dbReference type="Proteomes" id="UP001500738">
    <property type="component" value="Unassembled WGS sequence"/>
</dbReference>
<keyword evidence="2" id="KW-1185">Reference proteome</keyword>
<sequence>MSDDSDWVRSRAALALLLAAGLEQWVILQKLRFALANGVVRGRAQVAIMGPDHFHDWDAPPGAWGADIMVSTLSLRLDEYSAQTGATPGFTGAVKLAGLSFHSGDLRSFFELADTVATTSAARPARGQSRAGRKAGQFTYLSDAGIVERAIAICDQERLPLAKAITRLLPEIEPRHLEDASKKRRIRNKVLEIRPDLSGD</sequence>
<accession>A0ABN1M001</accession>
<name>A0ABN1M001_9SPHN</name>
<protein>
    <submittedName>
        <fullName evidence="1">Uncharacterized protein</fullName>
    </submittedName>
</protein>
<organism evidence="1 2">
    <name type="scientific">Sphingopyxis soli</name>
    <dbReference type="NCBI Taxonomy" id="592051"/>
    <lineage>
        <taxon>Bacteria</taxon>
        <taxon>Pseudomonadati</taxon>
        <taxon>Pseudomonadota</taxon>
        <taxon>Alphaproteobacteria</taxon>
        <taxon>Sphingomonadales</taxon>
        <taxon>Sphingomonadaceae</taxon>
        <taxon>Sphingopyxis</taxon>
    </lineage>
</organism>
<evidence type="ECO:0000313" key="1">
    <source>
        <dbReference type="EMBL" id="GAA0862437.1"/>
    </source>
</evidence>